<protein>
    <submittedName>
        <fullName evidence="1">Uncharacterized protein</fullName>
    </submittedName>
</protein>
<sequence>MKALRMSRLLRRLLGRLCVCAGLIALSWLLRVTDPPDKDSDLIWSKRKLTQQSGELNQTSSKPRAAINEFPEDVFTKEQRRHGALLLHILCAVYMFYALAIVCDVYFVPSLEKICENLHLSEDVAGATFMAAGSSAPELFTSLIGVFITKGDVGVGTIVGSAVFNILVIIGVCGIFAGQTISLTWWPLFRDSVYYIISVLALILIIYDEKVLWWETIVLMSMYGIYILIMKFNGQIWGWVELRCGIPGQPCLVSSLRQDVAVEEASTHCDTSMILMKKGQCTSEQDSAVVMVDELMSLHPHQFSFSEASLHLMVTPASLPRQRLIMSRSSGESGSGTGEILGQESPGMEGIPWGLENGDNMDSETQPLEEARTRGKGGTMERVEDTGDAQPKDTEEDEEAEEEQPFNPLIVPGQ</sequence>
<reference evidence="1" key="1">
    <citation type="submission" date="2020-02" db="EMBL/GenBank/DDBJ databases">
        <title>Genome sequencing of the panga catfish, Pangasius djambal.</title>
        <authorList>
            <person name="Wen M."/>
            <person name="Zahm M."/>
            <person name="Roques C."/>
            <person name="Cabau C."/>
            <person name="Klopp C."/>
            <person name="Donnadieu C."/>
            <person name="Jouanno E."/>
            <person name="Avarre J.-C."/>
            <person name="Campet M."/>
            <person name="Ha T."/>
            <person name="Dugue R."/>
            <person name="Lampietro C."/>
            <person name="Louis A."/>
            <person name="Herpin A."/>
            <person name="Echchiki A."/>
            <person name="Berthelot C."/>
            <person name="Parey E."/>
            <person name="Roest-Crollius H."/>
            <person name="Braasch I."/>
            <person name="Postlethwait J.H."/>
            <person name="Bobe J."/>
            <person name="Montfort J."/>
            <person name="Bouchez O."/>
            <person name="Begum T."/>
            <person name="Schartl M."/>
            <person name="Gustiano R."/>
            <person name="Guiguen Y."/>
        </authorList>
    </citation>
    <scope>NUCLEOTIDE SEQUENCE</scope>
    <source>
        <strain evidence="1">Pdj_M5554</strain>
    </source>
</reference>
<dbReference type="EMBL" id="CM040981">
    <property type="protein sequence ID" value="MCJ8734018.1"/>
    <property type="molecule type" value="Genomic_DNA"/>
</dbReference>
<evidence type="ECO:0000313" key="2">
    <source>
        <dbReference type="Proteomes" id="UP000830395"/>
    </source>
</evidence>
<proteinExistence type="predicted"/>
<gene>
    <name evidence="1" type="ORF">PDJAM_G00230580</name>
</gene>
<name>A0ACC5YEU0_9TELE</name>
<comment type="caution">
    <text evidence="1">The sequence shown here is derived from an EMBL/GenBank/DDBJ whole genome shotgun (WGS) entry which is preliminary data.</text>
</comment>
<accession>A0ACC5YEU0</accession>
<dbReference type="Proteomes" id="UP000830395">
    <property type="component" value="Chromosome 7"/>
</dbReference>
<evidence type="ECO:0000313" key="1">
    <source>
        <dbReference type="EMBL" id="MCJ8734018.1"/>
    </source>
</evidence>
<keyword evidence="2" id="KW-1185">Reference proteome</keyword>
<organism evidence="1 2">
    <name type="scientific">Pangasius djambal</name>
    <dbReference type="NCBI Taxonomy" id="1691987"/>
    <lineage>
        <taxon>Eukaryota</taxon>
        <taxon>Metazoa</taxon>
        <taxon>Chordata</taxon>
        <taxon>Craniata</taxon>
        <taxon>Vertebrata</taxon>
        <taxon>Euteleostomi</taxon>
        <taxon>Actinopterygii</taxon>
        <taxon>Neopterygii</taxon>
        <taxon>Teleostei</taxon>
        <taxon>Ostariophysi</taxon>
        <taxon>Siluriformes</taxon>
        <taxon>Pangasiidae</taxon>
        <taxon>Pangasius</taxon>
    </lineage>
</organism>